<dbReference type="PANTHER" id="PTHR37221:SF1">
    <property type="entry name" value="OS02G0582400 PROTEIN"/>
    <property type="match status" value="1"/>
</dbReference>
<evidence type="ECO:0000313" key="3">
    <source>
        <dbReference type="EMBL" id="KAK1272683.1"/>
    </source>
</evidence>
<comment type="caution">
    <text evidence="3">The sequence shown here is derived from an EMBL/GenBank/DDBJ whole genome shotgun (WGS) entry which is preliminary data.</text>
</comment>
<reference evidence="3" key="1">
    <citation type="journal article" date="2023" name="Nat. Commun.">
        <title>Diploid and tetraploid genomes of Acorus and the evolution of monocots.</title>
        <authorList>
            <person name="Ma L."/>
            <person name="Liu K.W."/>
            <person name="Li Z."/>
            <person name="Hsiao Y.Y."/>
            <person name="Qi Y."/>
            <person name="Fu T."/>
            <person name="Tang G.D."/>
            <person name="Zhang D."/>
            <person name="Sun W.H."/>
            <person name="Liu D.K."/>
            <person name="Li Y."/>
            <person name="Chen G.Z."/>
            <person name="Liu X.D."/>
            <person name="Liao X.Y."/>
            <person name="Jiang Y.T."/>
            <person name="Yu X."/>
            <person name="Hao Y."/>
            <person name="Huang J."/>
            <person name="Zhao X.W."/>
            <person name="Ke S."/>
            <person name="Chen Y.Y."/>
            <person name="Wu W.L."/>
            <person name="Hsu J.L."/>
            <person name="Lin Y.F."/>
            <person name="Huang M.D."/>
            <person name="Li C.Y."/>
            <person name="Huang L."/>
            <person name="Wang Z.W."/>
            <person name="Zhao X."/>
            <person name="Zhong W.Y."/>
            <person name="Peng D.H."/>
            <person name="Ahmad S."/>
            <person name="Lan S."/>
            <person name="Zhang J.S."/>
            <person name="Tsai W.C."/>
            <person name="Van de Peer Y."/>
            <person name="Liu Z.J."/>
        </authorList>
    </citation>
    <scope>NUCLEOTIDE SEQUENCE</scope>
    <source>
        <strain evidence="3">SCP</strain>
    </source>
</reference>
<dbReference type="PANTHER" id="PTHR37221">
    <property type="entry name" value="OS02G0582400 PROTEIN"/>
    <property type="match status" value="1"/>
</dbReference>
<keyword evidence="4" id="KW-1185">Reference proteome</keyword>
<proteinExistence type="predicted"/>
<feature type="region of interest" description="Disordered" evidence="1">
    <location>
        <begin position="19"/>
        <end position="40"/>
    </location>
</feature>
<sequence>MHKQFSVIRASKQHRKQYPSLIFPTRPFQRSSNKETKKKKMEVGPHVIVLVRDTKSFGSAIAGALHPNPNSSLARSESKFELSLEKYGIKDSKASGDIVRFVHPNGSIELSILLLPNYEPPIAACAVNEILESILAEKTAFQPTLILPIISLVPKLNSEMGNLTSSEKNVTVFGIHVGSATKSTDALTAGIPVLPSSWRIPSESLACLVQLVRVLKLPTVMLVASSGHQQIGKTAYQEVEALYEMGKFLASQYNLQFLKDSISHDLREKPTLVEQPWRALYG</sequence>
<dbReference type="EMBL" id="JAUJYN010000004">
    <property type="protein sequence ID" value="KAK1272683.1"/>
    <property type="molecule type" value="Genomic_DNA"/>
</dbReference>
<feature type="domain" description="DUF7894" evidence="2">
    <location>
        <begin position="41"/>
        <end position="282"/>
    </location>
</feature>
<dbReference type="Pfam" id="PF25428">
    <property type="entry name" value="DUF7894"/>
    <property type="match status" value="1"/>
</dbReference>
<accession>A0AAV9B7E5</accession>
<dbReference type="Proteomes" id="UP001179952">
    <property type="component" value="Unassembled WGS sequence"/>
</dbReference>
<dbReference type="InterPro" id="IPR057216">
    <property type="entry name" value="DUF7894"/>
</dbReference>
<organism evidence="3 4">
    <name type="scientific">Acorus gramineus</name>
    <name type="common">Dwarf sweet flag</name>
    <dbReference type="NCBI Taxonomy" id="55184"/>
    <lineage>
        <taxon>Eukaryota</taxon>
        <taxon>Viridiplantae</taxon>
        <taxon>Streptophyta</taxon>
        <taxon>Embryophyta</taxon>
        <taxon>Tracheophyta</taxon>
        <taxon>Spermatophyta</taxon>
        <taxon>Magnoliopsida</taxon>
        <taxon>Liliopsida</taxon>
        <taxon>Acoraceae</taxon>
        <taxon>Acorus</taxon>
    </lineage>
</organism>
<evidence type="ECO:0000256" key="1">
    <source>
        <dbReference type="SAM" id="MobiDB-lite"/>
    </source>
</evidence>
<reference evidence="3" key="2">
    <citation type="submission" date="2023-06" db="EMBL/GenBank/DDBJ databases">
        <authorList>
            <person name="Ma L."/>
            <person name="Liu K.-W."/>
            <person name="Li Z."/>
            <person name="Hsiao Y.-Y."/>
            <person name="Qi Y."/>
            <person name="Fu T."/>
            <person name="Tang G."/>
            <person name="Zhang D."/>
            <person name="Sun W.-H."/>
            <person name="Liu D.-K."/>
            <person name="Li Y."/>
            <person name="Chen G.-Z."/>
            <person name="Liu X.-D."/>
            <person name="Liao X.-Y."/>
            <person name="Jiang Y.-T."/>
            <person name="Yu X."/>
            <person name="Hao Y."/>
            <person name="Huang J."/>
            <person name="Zhao X.-W."/>
            <person name="Ke S."/>
            <person name="Chen Y.-Y."/>
            <person name="Wu W.-L."/>
            <person name="Hsu J.-L."/>
            <person name="Lin Y.-F."/>
            <person name="Huang M.-D."/>
            <person name="Li C.-Y."/>
            <person name="Huang L."/>
            <person name="Wang Z.-W."/>
            <person name="Zhao X."/>
            <person name="Zhong W.-Y."/>
            <person name="Peng D.-H."/>
            <person name="Ahmad S."/>
            <person name="Lan S."/>
            <person name="Zhang J.-S."/>
            <person name="Tsai W.-C."/>
            <person name="Van De Peer Y."/>
            <person name="Liu Z.-J."/>
        </authorList>
    </citation>
    <scope>NUCLEOTIDE SEQUENCE</scope>
    <source>
        <strain evidence="3">SCP</strain>
        <tissue evidence="3">Leaves</tissue>
    </source>
</reference>
<gene>
    <name evidence="3" type="ORF">QJS04_geneDACA016477</name>
</gene>
<dbReference type="AlphaFoldDB" id="A0AAV9B7E5"/>
<evidence type="ECO:0000313" key="4">
    <source>
        <dbReference type="Proteomes" id="UP001179952"/>
    </source>
</evidence>
<protein>
    <recommendedName>
        <fullName evidence="2">DUF7894 domain-containing protein</fullName>
    </recommendedName>
</protein>
<evidence type="ECO:0000259" key="2">
    <source>
        <dbReference type="Pfam" id="PF25428"/>
    </source>
</evidence>
<name>A0AAV9B7E5_ACOGR</name>